<evidence type="ECO:0000313" key="1">
    <source>
        <dbReference type="EMBL" id="KAJ8624810.1"/>
    </source>
</evidence>
<protein>
    <submittedName>
        <fullName evidence="1">Uncharacterized protein</fullName>
    </submittedName>
</protein>
<sequence length="111" mass="12572">MPFPASVPIQFPFQVLLASFLQIPQRASGPSDLPTWHSISRTSVGRYLVAHNFRGSRLAFLFLFGKGTGHIQMGRVGSYVMRAPSREHLRDSRDVRRDGKGIAYRWTVWVA</sequence>
<comment type="caution">
    <text evidence="1">The sequence shown here is derived from an EMBL/GenBank/DDBJ whole genome shotgun (WGS) entry which is preliminary data.</text>
</comment>
<organism evidence="1 2">
    <name type="scientific">Persea americana</name>
    <name type="common">Avocado</name>
    <dbReference type="NCBI Taxonomy" id="3435"/>
    <lineage>
        <taxon>Eukaryota</taxon>
        <taxon>Viridiplantae</taxon>
        <taxon>Streptophyta</taxon>
        <taxon>Embryophyta</taxon>
        <taxon>Tracheophyta</taxon>
        <taxon>Spermatophyta</taxon>
        <taxon>Magnoliopsida</taxon>
        <taxon>Magnoliidae</taxon>
        <taxon>Laurales</taxon>
        <taxon>Lauraceae</taxon>
        <taxon>Persea</taxon>
    </lineage>
</organism>
<proteinExistence type="predicted"/>
<name>A0ACC2KUJ2_PERAE</name>
<dbReference type="Proteomes" id="UP001234297">
    <property type="component" value="Chromosome 11"/>
</dbReference>
<gene>
    <name evidence="1" type="ORF">MRB53_033340</name>
</gene>
<evidence type="ECO:0000313" key="2">
    <source>
        <dbReference type="Proteomes" id="UP001234297"/>
    </source>
</evidence>
<reference evidence="1 2" key="1">
    <citation type="journal article" date="2022" name="Hortic Res">
        <title>A haplotype resolved chromosomal level avocado genome allows analysis of novel avocado genes.</title>
        <authorList>
            <person name="Nath O."/>
            <person name="Fletcher S.J."/>
            <person name="Hayward A."/>
            <person name="Shaw L.M."/>
            <person name="Masouleh A.K."/>
            <person name="Furtado A."/>
            <person name="Henry R.J."/>
            <person name="Mitter N."/>
        </authorList>
    </citation>
    <scope>NUCLEOTIDE SEQUENCE [LARGE SCALE GENOMIC DNA]</scope>
    <source>
        <strain evidence="2">cv. Hass</strain>
    </source>
</reference>
<keyword evidence="2" id="KW-1185">Reference proteome</keyword>
<dbReference type="EMBL" id="CM056819">
    <property type="protein sequence ID" value="KAJ8624810.1"/>
    <property type="molecule type" value="Genomic_DNA"/>
</dbReference>
<accession>A0ACC2KUJ2</accession>